<evidence type="ECO:0008006" key="5">
    <source>
        <dbReference type="Google" id="ProtNLM"/>
    </source>
</evidence>
<evidence type="ECO:0000256" key="1">
    <source>
        <dbReference type="ARBA" id="ARBA00004123"/>
    </source>
</evidence>
<dbReference type="PANTHER" id="PTHR46094:SF1">
    <property type="entry name" value="INTEGRATOR COMPLEX SUBUNIT 9"/>
    <property type="match status" value="1"/>
</dbReference>
<sequence>MRDLAVGLGLTNCFGFGLISTPCLAASFNSLSSFMEFTCLSHGNGLYFPPCHILDICGVRVLLDCPIDLSSLTIFSPVTINPNRNVDNENRGIVGKTLDANSFICGEPLYRTVKNLELFNASFIDVVLISNPNGMFGLPFLMRASDFNAKVYATKAAARIGQLLMEDLVHMHREFKHVYGHGGSSAPKWLKWDELDLLPEELKQIVLGQDGTKFGRWAPLYSAADVKACMLKVECLNLAEEVCYDGTLIIKPYSSGLEIGSCNWTISSSKGSFAWLSNASFSSASPMSFDYAISGAADVILLSDFSCLTSNDESFNADISSVSRDGTKSEENASFQGGQGYADEIEKLDFICSCSVDALKDGGSVLIPIGRLWVILQLLDQLSLHLESRDVKVHPDDMQKCYYNAVYIESS</sequence>
<name>S8CJL4_9LAMI</name>
<dbReference type="GO" id="GO:0032039">
    <property type="term" value="C:integrator complex"/>
    <property type="evidence" value="ECO:0007669"/>
    <property type="project" value="InterPro"/>
</dbReference>
<dbReference type="InterPro" id="IPR027074">
    <property type="entry name" value="Integrator_9su"/>
</dbReference>
<organism evidence="3 4">
    <name type="scientific">Genlisea aurea</name>
    <dbReference type="NCBI Taxonomy" id="192259"/>
    <lineage>
        <taxon>Eukaryota</taxon>
        <taxon>Viridiplantae</taxon>
        <taxon>Streptophyta</taxon>
        <taxon>Embryophyta</taxon>
        <taxon>Tracheophyta</taxon>
        <taxon>Spermatophyta</taxon>
        <taxon>Magnoliopsida</taxon>
        <taxon>eudicotyledons</taxon>
        <taxon>Gunneridae</taxon>
        <taxon>Pentapetalae</taxon>
        <taxon>asterids</taxon>
        <taxon>lamiids</taxon>
        <taxon>Lamiales</taxon>
        <taxon>Lentibulariaceae</taxon>
        <taxon>Genlisea</taxon>
    </lineage>
</organism>
<accession>S8CJL4</accession>
<dbReference type="InterPro" id="IPR036866">
    <property type="entry name" value="RibonucZ/Hydroxyglut_hydro"/>
</dbReference>
<dbReference type="Gene3D" id="3.60.15.10">
    <property type="entry name" value="Ribonuclease Z/Hydroxyacylglutathione hydrolase-like"/>
    <property type="match status" value="1"/>
</dbReference>
<dbReference type="GO" id="GO:0034472">
    <property type="term" value="P:snRNA 3'-end processing"/>
    <property type="evidence" value="ECO:0007669"/>
    <property type="project" value="TreeGrafter"/>
</dbReference>
<keyword evidence="2" id="KW-0539">Nucleus</keyword>
<dbReference type="PANTHER" id="PTHR46094">
    <property type="entry name" value="INTEGRATOR COMPLEX SUBUNIT 9"/>
    <property type="match status" value="1"/>
</dbReference>
<evidence type="ECO:0000256" key="2">
    <source>
        <dbReference type="ARBA" id="ARBA00023242"/>
    </source>
</evidence>
<protein>
    <recommendedName>
        <fullName evidence="5">Metallo-beta-lactamase domain-containing protein</fullName>
    </recommendedName>
</protein>
<proteinExistence type="predicted"/>
<dbReference type="OrthoDB" id="5600060at2759"/>
<dbReference type="AlphaFoldDB" id="S8CJL4"/>
<dbReference type="Proteomes" id="UP000015453">
    <property type="component" value="Unassembled WGS sequence"/>
</dbReference>
<comment type="caution">
    <text evidence="3">The sequence shown here is derived from an EMBL/GenBank/DDBJ whole genome shotgun (WGS) entry which is preliminary data.</text>
</comment>
<gene>
    <name evidence="3" type="ORF">M569_07435</name>
</gene>
<evidence type="ECO:0000313" key="3">
    <source>
        <dbReference type="EMBL" id="EPS67339.1"/>
    </source>
</evidence>
<dbReference type="EMBL" id="AUSU01003165">
    <property type="protein sequence ID" value="EPS67339.1"/>
    <property type="molecule type" value="Genomic_DNA"/>
</dbReference>
<evidence type="ECO:0000313" key="4">
    <source>
        <dbReference type="Proteomes" id="UP000015453"/>
    </source>
</evidence>
<keyword evidence="4" id="KW-1185">Reference proteome</keyword>
<reference evidence="3 4" key="1">
    <citation type="journal article" date="2013" name="BMC Genomics">
        <title>The miniature genome of a carnivorous plant Genlisea aurea contains a low number of genes and short non-coding sequences.</title>
        <authorList>
            <person name="Leushkin E.V."/>
            <person name="Sutormin R.A."/>
            <person name="Nabieva E.R."/>
            <person name="Penin A.A."/>
            <person name="Kondrashov A.S."/>
            <person name="Logacheva M.D."/>
        </authorList>
    </citation>
    <scope>NUCLEOTIDE SEQUENCE [LARGE SCALE GENOMIC DNA]</scope>
</reference>
<dbReference type="SUPFAM" id="SSF56281">
    <property type="entry name" value="Metallo-hydrolase/oxidoreductase"/>
    <property type="match status" value="1"/>
</dbReference>
<comment type="subcellular location">
    <subcellularLocation>
        <location evidence="1">Nucleus</location>
    </subcellularLocation>
</comment>